<dbReference type="EMBL" id="BART01004933">
    <property type="protein sequence ID" value="GAG58816.1"/>
    <property type="molecule type" value="Genomic_DNA"/>
</dbReference>
<accession>X1AFD8</accession>
<name>X1AFD8_9ZZZZ</name>
<organism evidence="1">
    <name type="scientific">marine sediment metagenome</name>
    <dbReference type="NCBI Taxonomy" id="412755"/>
    <lineage>
        <taxon>unclassified sequences</taxon>
        <taxon>metagenomes</taxon>
        <taxon>ecological metagenomes</taxon>
    </lineage>
</organism>
<dbReference type="AlphaFoldDB" id="X1AFD8"/>
<reference evidence="1" key="1">
    <citation type="journal article" date="2014" name="Front. Microbiol.">
        <title>High frequency of phylogenetically diverse reductive dehalogenase-homologous genes in deep subseafloor sedimentary metagenomes.</title>
        <authorList>
            <person name="Kawai M."/>
            <person name="Futagami T."/>
            <person name="Toyoda A."/>
            <person name="Takaki Y."/>
            <person name="Nishi S."/>
            <person name="Hori S."/>
            <person name="Arai W."/>
            <person name="Tsubouchi T."/>
            <person name="Morono Y."/>
            <person name="Uchiyama I."/>
            <person name="Ito T."/>
            <person name="Fujiyama A."/>
            <person name="Inagaki F."/>
            <person name="Takami H."/>
        </authorList>
    </citation>
    <scope>NUCLEOTIDE SEQUENCE</scope>
    <source>
        <strain evidence="1">Expedition CK06-06</strain>
    </source>
</reference>
<protein>
    <submittedName>
        <fullName evidence="1">Uncharacterized protein</fullName>
    </submittedName>
</protein>
<comment type="caution">
    <text evidence="1">The sequence shown here is derived from an EMBL/GenBank/DDBJ whole genome shotgun (WGS) entry which is preliminary data.</text>
</comment>
<proteinExistence type="predicted"/>
<sequence length="148" mass="16850">ILSGEISVLTEKILKRVEGLADITRLHSYDEYTVGWALFKGAAFTDILDLVEDVAEDFTKNGEKVRCNVSNGKVYDMGSLSLEVEHGVVMELYDYGGMCTAFIRLYRIQSEGKSWLSLYIDENPKTPWWNKAERQKVNGPLTFHNLTH</sequence>
<feature type="non-terminal residue" evidence="1">
    <location>
        <position position="1"/>
    </location>
</feature>
<evidence type="ECO:0000313" key="1">
    <source>
        <dbReference type="EMBL" id="GAG58816.1"/>
    </source>
</evidence>
<gene>
    <name evidence="1" type="ORF">S01H4_11907</name>
</gene>